<dbReference type="EMBL" id="JARPWH010000069">
    <property type="protein sequence ID" value="MDT2403888.1"/>
    <property type="molecule type" value="Genomic_DNA"/>
</dbReference>
<evidence type="ECO:0000313" key="2">
    <source>
        <dbReference type="EMBL" id="MDT2514680.1"/>
    </source>
</evidence>
<reference evidence="1 4" key="1">
    <citation type="submission" date="2023-03" db="EMBL/GenBank/DDBJ databases">
        <authorList>
            <person name="Shen W."/>
            <person name="Cai J."/>
        </authorList>
    </citation>
    <scope>NUCLEOTIDE SEQUENCE</scope>
    <source>
        <strain evidence="1">P33-2</strain>
        <strain evidence="2 4">Y2</strain>
    </source>
</reference>
<dbReference type="Proteomes" id="UP001260773">
    <property type="component" value="Unassembled WGS sequence"/>
</dbReference>
<accession>A0AAW8RVA3</accession>
<dbReference type="Proteomes" id="UP001264335">
    <property type="component" value="Unassembled WGS sequence"/>
</dbReference>
<dbReference type="EMBL" id="JARPWY010000025">
    <property type="protein sequence ID" value="MDT2514680.1"/>
    <property type="molecule type" value="Genomic_DNA"/>
</dbReference>
<sequence length="73" mass="8619">MDFKEAKRRKERGQTNEEFLKWVFDDAKDFEQICVTVQYPSGRVETFFSQEGTFPIIGMMEVGKMQIIDDMQS</sequence>
<gene>
    <name evidence="1" type="ORF">P7D43_16100</name>
    <name evidence="2" type="ORF">P7D79_10690</name>
</gene>
<dbReference type="AlphaFoldDB" id="A0AAW8RVA3"/>
<organism evidence="1 3">
    <name type="scientific">Enterococcus avium</name>
    <name type="common">Streptococcus avium</name>
    <dbReference type="NCBI Taxonomy" id="33945"/>
    <lineage>
        <taxon>Bacteria</taxon>
        <taxon>Bacillati</taxon>
        <taxon>Bacillota</taxon>
        <taxon>Bacilli</taxon>
        <taxon>Lactobacillales</taxon>
        <taxon>Enterococcaceae</taxon>
        <taxon>Enterococcus</taxon>
    </lineage>
</organism>
<evidence type="ECO:0000313" key="3">
    <source>
        <dbReference type="Proteomes" id="UP001260773"/>
    </source>
</evidence>
<evidence type="ECO:0000313" key="1">
    <source>
        <dbReference type="EMBL" id="MDT2403888.1"/>
    </source>
</evidence>
<dbReference type="RefSeq" id="WP_258956714.1">
    <property type="nucleotide sequence ID" value="NZ_JARPWF010000118.1"/>
</dbReference>
<protein>
    <submittedName>
        <fullName evidence="1">Uncharacterized protein</fullName>
    </submittedName>
</protein>
<proteinExistence type="predicted"/>
<comment type="caution">
    <text evidence="1">The sequence shown here is derived from an EMBL/GenBank/DDBJ whole genome shotgun (WGS) entry which is preliminary data.</text>
</comment>
<evidence type="ECO:0000313" key="4">
    <source>
        <dbReference type="Proteomes" id="UP001264335"/>
    </source>
</evidence>
<name>A0AAW8RVA3_ENTAV</name>